<dbReference type="Proteomes" id="UP000466396">
    <property type="component" value="Chromosome"/>
</dbReference>
<protein>
    <submittedName>
        <fullName evidence="1">ABC transporter substrate-binding protein</fullName>
    </submittedName>
</protein>
<gene>
    <name evidence="1" type="primary">dppA</name>
    <name evidence="1" type="ORF">MLAC_46350</name>
</gene>
<dbReference type="Pfam" id="PF00496">
    <property type="entry name" value="SBP_bac_5"/>
    <property type="match status" value="1"/>
</dbReference>
<dbReference type="Gene3D" id="3.40.190.10">
    <property type="entry name" value="Periplasmic binding protein-like II"/>
    <property type="match status" value="1"/>
</dbReference>
<dbReference type="STRING" id="169765.AWC15_01565"/>
<dbReference type="PANTHER" id="PTHR30290:SF83">
    <property type="entry name" value="ABC TRANSPORTER SUBSTRATE-BINDING PROTEIN"/>
    <property type="match status" value="1"/>
</dbReference>
<dbReference type="GO" id="GO:1904680">
    <property type="term" value="F:peptide transmembrane transporter activity"/>
    <property type="evidence" value="ECO:0007669"/>
    <property type="project" value="TreeGrafter"/>
</dbReference>
<dbReference type="Gene3D" id="3.10.105.10">
    <property type="entry name" value="Dipeptide-binding Protein, Domain 3"/>
    <property type="match status" value="1"/>
</dbReference>
<sequence>MRRMRAALAWTASVAAGLLVVAPAAGCGGGVLSPDVVLVNGGEPPNPLIPTSTNDSNGGRIIDRLFAGLMSYDAKGNPSPEVAQAIETTDNVNFRITLKPGWTFTDGSPVTAHSFVDAWNYGALSANAQLQQSFFSPIDGFDEVAGRAGDGKRATMSGLQVVNDLEFRVRLKAPTIDFMLRLGFSSFYPLPAAAFRDMAAFGRNPIGNGPYKLADGPNGQAWEHNVKIDLVPNPGYHGNRMPRNKGLRFEFYANLDTAYADLLSGNLDVLDTIPPSALPIYKRDLGANVTTGPAAVNQSLDTPFRLPHFAGEEGRLRRLALSAAINRPQICRQIFVGTRSPARDFTARSLPGFDPNLPGSDALDFNPERARRLWAQADAISAWSGRYAIAYNADSGHREWVDAVANSIKNVLGIDAVGAPAPTFAGLRTQIANRTIDTAFRSGWQGDYPSMIEFLAPLYATGAGSNDVGYSNREFDAALLAAEAAPTLREATVLANTAQRILLQDMPAVPLWDYVSVVGWSPRVSNVTVTWNGLPDYENIAKA</sequence>
<dbReference type="CDD" id="cd00995">
    <property type="entry name" value="PBP2_NikA_DppA_OppA_like"/>
    <property type="match status" value="1"/>
</dbReference>
<organism evidence="1 2">
    <name type="scientific">Mycobacterium lacus</name>
    <dbReference type="NCBI Taxonomy" id="169765"/>
    <lineage>
        <taxon>Bacteria</taxon>
        <taxon>Bacillati</taxon>
        <taxon>Actinomycetota</taxon>
        <taxon>Actinomycetes</taxon>
        <taxon>Mycobacteriales</taxon>
        <taxon>Mycobacteriaceae</taxon>
        <taxon>Mycobacterium</taxon>
    </lineage>
</organism>
<dbReference type="PIRSF" id="PIRSF002741">
    <property type="entry name" value="MppA"/>
    <property type="match status" value="1"/>
</dbReference>
<dbReference type="InterPro" id="IPR000914">
    <property type="entry name" value="SBP_5_dom"/>
</dbReference>
<dbReference type="Gene3D" id="3.90.76.10">
    <property type="entry name" value="Dipeptide-binding Protein, Domain 1"/>
    <property type="match status" value="1"/>
</dbReference>
<dbReference type="GO" id="GO:0042597">
    <property type="term" value="C:periplasmic space"/>
    <property type="evidence" value="ECO:0007669"/>
    <property type="project" value="UniProtKB-ARBA"/>
</dbReference>
<dbReference type="GO" id="GO:0043190">
    <property type="term" value="C:ATP-binding cassette (ABC) transporter complex"/>
    <property type="evidence" value="ECO:0007669"/>
    <property type="project" value="InterPro"/>
</dbReference>
<proteinExistence type="predicted"/>
<evidence type="ECO:0000313" key="1">
    <source>
        <dbReference type="EMBL" id="BBX99341.1"/>
    </source>
</evidence>
<reference evidence="1 2" key="1">
    <citation type="journal article" date="2019" name="Emerg. Microbes Infect.">
        <title>Comprehensive subspecies identification of 175 nontuberculous mycobacteria species based on 7547 genomic profiles.</title>
        <authorList>
            <person name="Matsumoto Y."/>
            <person name="Kinjo T."/>
            <person name="Motooka D."/>
            <person name="Nabeya D."/>
            <person name="Jung N."/>
            <person name="Uechi K."/>
            <person name="Horii T."/>
            <person name="Iida T."/>
            <person name="Fujita J."/>
            <person name="Nakamura S."/>
        </authorList>
    </citation>
    <scope>NUCLEOTIDE SEQUENCE [LARGE SCALE GENOMIC DNA]</scope>
    <source>
        <strain evidence="1 2">JCM 15657</strain>
    </source>
</reference>
<dbReference type="InterPro" id="IPR030678">
    <property type="entry name" value="Peptide/Ni-bd"/>
</dbReference>
<dbReference type="OrthoDB" id="9046151at2"/>
<name>A0A1X1Y3Y4_9MYCO</name>
<dbReference type="EMBL" id="AP022581">
    <property type="protein sequence ID" value="BBX99341.1"/>
    <property type="molecule type" value="Genomic_DNA"/>
</dbReference>
<evidence type="ECO:0000313" key="2">
    <source>
        <dbReference type="Proteomes" id="UP000466396"/>
    </source>
</evidence>
<accession>A0A1X1Y3Y4</accession>
<dbReference type="RefSeq" id="WP_085160970.1">
    <property type="nucleotide sequence ID" value="NZ_AP022581.1"/>
</dbReference>
<dbReference type="KEGG" id="mlj:MLAC_46350"/>
<dbReference type="SUPFAM" id="SSF53850">
    <property type="entry name" value="Periplasmic binding protein-like II"/>
    <property type="match status" value="1"/>
</dbReference>
<dbReference type="GO" id="GO:0015833">
    <property type="term" value="P:peptide transport"/>
    <property type="evidence" value="ECO:0007669"/>
    <property type="project" value="TreeGrafter"/>
</dbReference>
<dbReference type="PANTHER" id="PTHR30290">
    <property type="entry name" value="PERIPLASMIC BINDING COMPONENT OF ABC TRANSPORTER"/>
    <property type="match status" value="1"/>
</dbReference>
<dbReference type="AlphaFoldDB" id="A0A1X1Y3Y4"/>
<dbReference type="InterPro" id="IPR039424">
    <property type="entry name" value="SBP_5"/>
</dbReference>
<keyword evidence="2" id="KW-1185">Reference proteome</keyword>